<dbReference type="InterPro" id="IPR019076">
    <property type="entry name" value="Spore_lipoprot_YhcN/YlaJ-like"/>
</dbReference>
<organism evidence="2 3">
    <name type="scientific">Cohnella silvisoli</name>
    <dbReference type="NCBI Taxonomy" id="2873699"/>
    <lineage>
        <taxon>Bacteria</taxon>
        <taxon>Bacillati</taxon>
        <taxon>Bacillota</taxon>
        <taxon>Bacilli</taxon>
        <taxon>Bacillales</taxon>
        <taxon>Paenibacillaceae</taxon>
        <taxon>Cohnella</taxon>
    </lineage>
</organism>
<dbReference type="Pfam" id="PF09580">
    <property type="entry name" value="Spore_YhcN_YlaJ"/>
    <property type="match status" value="1"/>
</dbReference>
<protein>
    <submittedName>
        <fullName evidence="2">YhcN/YlaJ family sporulation lipoprotein</fullName>
    </submittedName>
</protein>
<reference evidence="2 3" key="1">
    <citation type="journal article" date="2023" name="Genome Announc.">
        <title>Pan-Genome Analyses of the Genus Cohnella and Proposal of the Novel Species Cohnella silvisoli sp. nov., Isolated from Forest Soil.</title>
        <authorList>
            <person name="Wang C."/>
            <person name="Mao L."/>
            <person name="Bao G."/>
            <person name="Zhu H."/>
        </authorList>
    </citation>
    <scope>NUCLEOTIDE SEQUENCE [LARGE SCALE GENOMIC DNA]</scope>
    <source>
        <strain evidence="2 3">NL03-T5-1</strain>
    </source>
</reference>
<proteinExistence type="predicted"/>
<dbReference type="Proteomes" id="UP001493487">
    <property type="component" value="Unassembled WGS sequence"/>
</dbReference>
<dbReference type="EMBL" id="JASKHM010000020">
    <property type="protein sequence ID" value="MEQ4486290.1"/>
    <property type="molecule type" value="Genomic_DNA"/>
</dbReference>
<keyword evidence="3" id="KW-1185">Reference proteome</keyword>
<keyword evidence="1" id="KW-0732">Signal</keyword>
<feature type="chain" id="PRO_5046042780" evidence="1">
    <location>
        <begin position="20"/>
        <end position="195"/>
    </location>
</feature>
<dbReference type="NCBIfam" id="TIGR02898">
    <property type="entry name" value="spore_YhcN_YlaJ"/>
    <property type="match status" value="1"/>
</dbReference>
<accession>A0ABV1L1R7</accession>
<dbReference type="PROSITE" id="PS51257">
    <property type="entry name" value="PROKAR_LIPOPROTEIN"/>
    <property type="match status" value="1"/>
</dbReference>
<evidence type="ECO:0000313" key="3">
    <source>
        <dbReference type="Proteomes" id="UP001493487"/>
    </source>
</evidence>
<dbReference type="InterPro" id="IPR014247">
    <property type="entry name" value="Spore_lipoprot_YhcN/YlaJ"/>
</dbReference>
<keyword evidence="2" id="KW-0449">Lipoprotein</keyword>
<name>A0ABV1L1R7_9BACL</name>
<gene>
    <name evidence="2" type="ORF">QJS35_28295</name>
</gene>
<evidence type="ECO:0000313" key="2">
    <source>
        <dbReference type="EMBL" id="MEQ4486290.1"/>
    </source>
</evidence>
<feature type="signal peptide" evidence="1">
    <location>
        <begin position="1"/>
        <end position="19"/>
    </location>
</feature>
<sequence length="195" mass="21293">MRKGLIITSVLLSSAIALSGCMSNKTGDLGNKNIRPNSVGSGMKMRFANDQDNAQNRSQYGERKENNNVIGMHGNSRLQTSDKVADKIAKMPGIGSAFVMMTDHSAYVAVKQDRHAMSAHSMELANAMKDKIADQVRAMSPSVENVYVSANPDFTSRMQGYANDVRRGHPIQGFLAEFNALVERVFPAPSGTRNR</sequence>
<dbReference type="RefSeq" id="WP_232189715.1">
    <property type="nucleotide sequence ID" value="NZ_JAIOAP010000022.1"/>
</dbReference>
<comment type="caution">
    <text evidence="2">The sequence shown here is derived from an EMBL/GenBank/DDBJ whole genome shotgun (WGS) entry which is preliminary data.</text>
</comment>
<evidence type="ECO:0000256" key="1">
    <source>
        <dbReference type="SAM" id="SignalP"/>
    </source>
</evidence>